<reference evidence="4" key="1">
    <citation type="submission" date="2017-02" db="UniProtKB">
        <authorList>
            <consortium name="WormBaseParasite"/>
        </authorList>
    </citation>
    <scope>IDENTIFICATION</scope>
</reference>
<sequence>MSIFSFLNKIYKTKFQVVKFESVTERERSLSRLSLGRSPTKMPTQLIHPADEDESDSDEPLLSGSGVVNQECSDDVLSAWNKILLEWKTNPEG</sequence>
<dbReference type="AlphaFoldDB" id="A0A0R3R8B0"/>
<protein>
    <submittedName>
        <fullName evidence="2 4">Uncharacterized protein</fullName>
    </submittedName>
</protein>
<evidence type="ECO:0000313" key="4">
    <source>
        <dbReference type="WBParaSite" id="BTMF_0001626601-mRNA-1"/>
    </source>
</evidence>
<evidence type="ECO:0000313" key="3">
    <source>
        <dbReference type="Proteomes" id="UP000280834"/>
    </source>
</evidence>
<evidence type="ECO:0000313" key="2">
    <source>
        <dbReference type="EMBL" id="VDO48575.1"/>
    </source>
</evidence>
<dbReference type="EMBL" id="UZAG01020971">
    <property type="protein sequence ID" value="VDO48575.1"/>
    <property type="molecule type" value="Genomic_DNA"/>
</dbReference>
<dbReference type="WBParaSite" id="BTMF_0001626601-mRNA-1">
    <property type="protein sequence ID" value="BTMF_0001626601-mRNA-1"/>
    <property type="gene ID" value="BTMF_0001626601"/>
</dbReference>
<proteinExistence type="predicted"/>
<gene>
    <name evidence="2" type="ORF">BTMF_LOCUS14246</name>
</gene>
<name>A0A0R3R8B0_9BILA</name>
<keyword evidence="3" id="KW-1185">Reference proteome</keyword>
<reference evidence="2 3" key="2">
    <citation type="submission" date="2018-11" db="EMBL/GenBank/DDBJ databases">
        <authorList>
            <consortium name="Pathogen Informatics"/>
        </authorList>
    </citation>
    <scope>NUCLEOTIDE SEQUENCE [LARGE SCALE GENOMIC DNA]</scope>
</reference>
<accession>A0A0R3R8B0</accession>
<evidence type="ECO:0000256" key="1">
    <source>
        <dbReference type="SAM" id="MobiDB-lite"/>
    </source>
</evidence>
<organism evidence="4">
    <name type="scientific">Brugia timori</name>
    <dbReference type="NCBI Taxonomy" id="42155"/>
    <lineage>
        <taxon>Eukaryota</taxon>
        <taxon>Metazoa</taxon>
        <taxon>Ecdysozoa</taxon>
        <taxon>Nematoda</taxon>
        <taxon>Chromadorea</taxon>
        <taxon>Rhabditida</taxon>
        <taxon>Spirurina</taxon>
        <taxon>Spiruromorpha</taxon>
        <taxon>Filarioidea</taxon>
        <taxon>Onchocercidae</taxon>
        <taxon>Brugia</taxon>
    </lineage>
</organism>
<dbReference type="Proteomes" id="UP000280834">
    <property type="component" value="Unassembled WGS sequence"/>
</dbReference>
<dbReference type="STRING" id="42155.A0A0R3R8B0"/>
<feature type="region of interest" description="Disordered" evidence="1">
    <location>
        <begin position="26"/>
        <end position="67"/>
    </location>
</feature>